<evidence type="ECO:0000313" key="6">
    <source>
        <dbReference type="EMBL" id="MBJ7599878.1"/>
    </source>
</evidence>
<dbReference type="GO" id="GO:0045892">
    <property type="term" value="P:negative regulation of DNA-templated transcription"/>
    <property type="evidence" value="ECO:0007669"/>
    <property type="project" value="UniProtKB-ARBA"/>
</dbReference>
<dbReference type="SUPFAM" id="SSF46689">
    <property type="entry name" value="Homeodomain-like"/>
    <property type="match status" value="1"/>
</dbReference>
<feature type="DNA-binding region" description="H-T-H motif" evidence="4">
    <location>
        <begin position="36"/>
        <end position="55"/>
    </location>
</feature>
<evidence type="ECO:0000256" key="1">
    <source>
        <dbReference type="ARBA" id="ARBA00023015"/>
    </source>
</evidence>
<feature type="domain" description="HTH tetR-type" evidence="5">
    <location>
        <begin position="13"/>
        <end position="73"/>
    </location>
</feature>
<dbReference type="RefSeq" id="WP_338203511.1">
    <property type="nucleotide sequence ID" value="NZ_JAEKNR010000176.1"/>
</dbReference>
<keyword evidence="1" id="KW-0805">Transcription regulation</keyword>
<comment type="caution">
    <text evidence="6">The sequence shown here is derived from an EMBL/GenBank/DDBJ whole genome shotgun (WGS) entry which is preliminary data.</text>
</comment>
<dbReference type="PANTHER" id="PTHR30055">
    <property type="entry name" value="HTH-TYPE TRANSCRIPTIONAL REGULATOR RUTR"/>
    <property type="match status" value="1"/>
</dbReference>
<protein>
    <submittedName>
        <fullName evidence="6">TetR/AcrR family transcriptional regulator</fullName>
    </submittedName>
</protein>
<dbReference type="PRINTS" id="PR00455">
    <property type="entry name" value="HTHTETR"/>
</dbReference>
<dbReference type="InterPro" id="IPR009057">
    <property type="entry name" value="Homeodomain-like_sf"/>
</dbReference>
<evidence type="ECO:0000256" key="2">
    <source>
        <dbReference type="ARBA" id="ARBA00023125"/>
    </source>
</evidence>
<dbReference type="PROSITE" id="PS50977">
    <property type="entry name" value="HTH_TETR_2"/>
    <property type="match status" value="1"/>
</dbReference>
<reference evidence="6" key="1">
    <citation type="submission" date="2020-10" db="EMBL/GenBank/DDBJ databases">
        <title>Ca. Dormibacterota MAGs.</title>
        <authorList>
            <person name="Montgomery K."/>
        </authorList>
    </citation>
    <scope>NUCLEOTIDE SEQUENCE [LARGE SCALE GENOMIC DNA]</scope>
    <source>
        <strain evidence="6">SC8812_S17_10</strain>
    </source>
</reference>
<keyword evidence="7" id="KW-1185">Reference proteome</keyword>
<proteinExistence type="predicted"/>
<dbReference type="Proteomes" id="UP000612893">
    <property type="component" value="Unassembled WGS sequence"/>
</dbReference>
<dbReference type="EMBL" id="JAEKNR010000176">
    <property type="protein sequence ID" value="MBJ7599878.1"/>
    <property type="molecule type" value="Genomic_DNA"/>
</dbReference>
<evidence type="ECO:0000313" key="7">
    <source>
        <dbReference type="Proteomes" id="UP000612893"/>
    </source>
</evidence>
<evidence type="ECO:0000256" key="3">
    <source>
        <dbReference type="ARBA" id="ARBA00023163"/>
    </source>
</evidence>
<gene>
    <name evidence="6" type="ORF">JF922_17595</name>
</gene>
<dbReference type="AlphaFoldDB" id="A0A934KB50"/>
<sequence>MNTVAPAIESRREARRQRLLDAALTLFVEHGFHDTSVEDVVAAARTSKSSFYEHFESKEDCCRLLLEEEGGALIASVNAAAAAGKDHRQRTQLGIGAFVRTCVRQGKSAHLLLVESVGLSESIEEVRHRLHGQFAELVEAEVRHAQGAGDPGLLGVDPALFGRVVVGAVNEATGWFLARGGGDPEPLIDGLCRILAP</sequence>
<dbReference type="PANTHER" id="PTHR30055:SF238">
    <property type="entry name" value="MYCOFACTOCIN BIOSYNTHESIS TRANSCRIPTIONAL REGULATOR MFTR-RELATED"/>
    <property type="match status" value="1"/>
</dbReference>
<name>A0A934KB50_9BACT</name>
<dbReference type="Pfam" id="PF00440">
    <property type="entry name" value="TetR_N"/>
    <property type="match status" value="1"/>
</dbReference>
<dbReference type="Gene3D" id="1.10.357.10">
    <property type="entry name" value="Tetracycline Repressor, domain 2"/>
    <property type="match status" value="1"/>
</dbReference>
<dbReference type="FunFam" id="1.10.10.60:FF:000141">
    <property type="entry name" value="TetR family transcriptional regulator"/>
    <property type="match status" value="1"/>
</dbReference>
<accession>A0A934KB50</accession>
<evidence type="ECO:0000256" key="4">
    <source>
        <dbReference type="PROSITE-ProRule" id="PRU00335"/>
    </source>
</evidence>
<dbReference type="InterPro" id="IPR001647">
    <property type="entry name" value="HTH_TetR"/>
</dbReference>
<evidence type="ECO:0000259" key="5">
    <source>
        <dbReference type="PROSITE" id="PS50977"/>
    </source>
</evidence>
<keyword evidence="2 4" id="KW-0238">DNA-binding</keyword>
<dbReference type="GO" id="GO:0003700">
    <property type="term" value="F:DNA-binding transcription factor activity"/>
    <property type="evidence" value="ECO:0007669"/>
    <property type="project" value="TreeGrafter"/>
</dbReference>
<keyword evidence="3" id="KW-0804">Transcription</keyword>
<dbReference type="GO" id="GO:0000976">
    <property type="term" value="F:transcription cis-regulatory region binding"/>
    <property type="evidence" value="ECO:0007669"/>
    <property type="project" value="TreeGrafter"/>
</dbReference>
<organism evidence="6 7">
    <name type="scientific">Candidatus Nephthysia bennettiae</name>
    <dbReference type="NCBI Taxonomy" id="3127016"/>
    <lineage>
        <taxon>Bacteria</taxon>
        <taxon>Bacillati</taxon>
        <taxon>Candidatus Dormiibacterota</taxon>
        <taxon>Candidatus Dormibacteria</taxon>
        <taxon>Candidatus Dormibacterales</taxon>
        <taxon>Candidatus Dormibacteraceae</taxon>
        <taxon>Candidatus Nephthysia</taxon>
    </lineage>
</organism>
<dbReference type="InterPro" id="IPR050109">
    <property type="entry name" value="HTH-type_TetR-like_transc_reg"/>
</dbReference>